<proteinExistence type="predicted"/>
<feature type="region of interest" description="Disordered" evidence="1">
    <location>
        <begin position="129"/>
        <end position="148"/>
    </location>
</feature>
<protein>
    <submittedName>
        <fullName evidence="2">Uncharacterized protein</fullName>
    </submittedName>
</protein>
<gene>
    <name evidence="2" type="ORF">FNF31_07408</name>
</gene>
<evidence type="ECO:0000313" key="2">
    <source>
        <dbReference type="EMBL" id="KAA0148486.1"/>
    </source>
</evidence>
<accession>A0A5A8C620</accession>
<sequence>MAATARPGVGGALAAAEREKQRRAQQAQLKFEVTPLIRAIATDEAAFDRMLAPLLRLAEATGFDAPLLCLLRERDGKGRLPAEWARMTRQDAVAEKLRRATRIIVRMRRNRTKHLRLARRALATALRHADVARRPGDGPSQPLPKGVA</sequence>
<dbReference type="AlphaFoldDB" id="A0A5A8C620"/>
<dbReference type="EMBL" id="VLTM01000148">
    <property type="protein sequence ID" value="KAA0148486.1"/>
    <property type="molecule type" value="Genomic_DNA"/>
</dbReference>
<name>A0A5A8C620_CAFRO</name>
<reference evidence="2 3" key="1">
    <citation type="submission" date="2019-07" db="EMBL/GenBank/DDBJ databases">
        <title>Genomes of Cafeteria roenbergensis.</title>
        <authorList>
            <person name="Fischer M.G."/>
            <person name="Hackl T."/>
            <person name="Roman M."/>
        </authorList>
    </citation>
    <scope>NUCLEOTIDE SEQUENCE [LARGE SCALE GENOMIC DNA]</scope>
    <source>
        <strain evidence="2 3">Cflag</strain>
    </source>
</reference>
<dbReference type="Proteomes" id="UP000325113">
    <property type="component" value="Unassembled WGS sequence"/>
</dbReference>
<evidence type="ECO:0000256" key="1">
    <source>
        <dbReference type="SAM" id="MobiDB-lite"/>
    </source>
</evidence>
<organism evidence="2 3">
    <name type="scientific">Cafeteria roenbergensis</name>
    <name type="common">Marine flagellate</name>
    <dbReference type="NCBI Taxonomy" id="33653"/>
    <lineage>
        <taxon>Eukaryota</taxon>
        <taxon>Sar</taxon>
        <taxon>Stramenopiles</taxon>
        <taxon>Bigyra</taxon>
        <taxon>Opalozoa</taxon>
        <taxon>Bicosoecida</taxon>
        <taxon>Cafeteriaceae</taxon>
        <taxon>Cafeteria</taxon>
    </lineage>
</organism>
<comment type="caution">
    <text evidence="2">The sequence shown here is derived from an EMBL/GenBank/DDBJ whole genome shotgun (WGS) entry which is preliminary data.</text>
</comment>
<evidence type="ECO:0000313" key="3">
    <source>
        <dbReference type="Proteomes" id="UP000325113"/>
    </source>
</evidence>